<dbReference type="HOGENOM" id="CLU_2257689_0_0_11"/>
<dbReference type="eggNOG" id="ENOG50326QH">
    <property type="taxonomic scope" value="Bacteria"/>
</dbReference>
<dbReference type="AlphaFoldDB" id="C6WBM5"/>
<evidence type="ECO:0000313" key="2">
    <source>
        <dbReference type="Proteomes" id="UP000002213"/>
    </source>
</evidence>
<dbReference type="STRING" id="446462.Amir_1644"/>
<sequence>MPEFEHIASGRRMTASGAEVEAAYEADGEWQRVQEPVKLTPKQQLQADAVALGLETEGTADELKARIGERLAVLREQAAELDIDGEDLSTVELAAAVDAALAK</sequence>
<dbReference type="EMBL" id="CP001630">
    <property type="protein sequence ID" value="ACU35593.1"/>
    <property type="molecule type" value="Genomic_DNA"/>
</dbReference>
<dbReference type="Proteomes" id="UP000002213">
    <property type="component" value="Chromosome"/>
</dbReference>
<proteinExistence type="predicted"/>
<reference evidence="1 2" key="1">
    <citation type="journal article" date="2009" name="Stand. Genomic Sci.">
        <title>Complete genome sequence of Actinosynnema mirum type strain (101).</title>
        <authorList>
            <person name="Land M."/>
            <person name="Lapidus A."/>
            <person name="Mayilraj S."/>
            <person name="Chen F."/>
            <person name="Copeland A."/>
            <person name="Del Rio T.G."/>
            <person name="Nolan M."/>
            <person name="Lucas S."/>
            <person name="Tice H."/>
            <person name="Cheng J.F."/>
            <person name="Chertkov O."/>
            <person name="Bruce D."/>
            <person name="Goodwin L."/>
            <person name="Pitluck S."/>
            <person name="Rohde M."/>
            <person name="Goker M."/>
            <person name="Pati A."/>
            <person name="Ivanova N."/>
            <person name="Mavromatis K."/>
            <person name="Chen A."/>
            <person name="Palaniappan K."/>
            <person name="Hauser L."/>
            <person name="Chang Y.J."/>
            <person name="Jeffries C.C."/>
            <person name="Brettin T."/>
            <person name="Detter J.C."/>
            <person name="Han C."/>
            <person name="Chain P."/>
            <person name="Tindall B.J."/>
            <person name="Bristow J."/>
            <person name="Eisen J.A."/>
            <person name="Markowitz V."/>
            <person name="Hugenholtz P."/>
            <person name="Kyrpides N.C."/>
            <person name="Klenk H.P."/>
        </authorList>
    </citation>
    <scope>NUCLEOTIDE SEQUENCE [LARGE SCALE GENOMIC DNA]</scope>
    <source>
        <strain evidence="2">ATCC 29888 / DSM 43827 / JCM 3225 / NBRC 14064 / NCIMB 13271 / NRRL B-12336 / IMRU 3971 / 101</strain>
    </source>
</reference>
<organism evidence="1 2">
    <name type="scientific">Actinosynnema mirum (strain ATCC 29888 / DSM 43827 / JCM 3225 / NBRC 14064 / NCIMB 13271 / NRRL B-12336 / IMRU 3971 / 101)</name>
    <dbReference type="NCBI Taxonomy" id="446462"/>
    <lineage>
        <taxon>Bacteria</taxon>
        <taxon>Bacillati</taxon>
        <taxon>Actinomycetota</taxon>
        <taxon>Actinomycetes</taxon>
        <taxon>Pseudonocardiales</taxon>
        <taxon>Pseudonocardiaceae</taxon>
        <taxon>Actinosynnema</taxon>
    </lineage>
</organism>
<gene>
    <name evidence="1" type="ordered locus">Amir_1644</name>
</gene>
<accession>C6WBM5</accession>
<protein>
    <submittedName>
        <fullName evidence="1">Uncharacterized protein</fullName>
    </submittedName>
</protein>
<evidence type="ECO:0000313" key="1">
    <source>
        <dbReference type="EMBL" id="ACU35593.1"/>
    </source>
</evidence>
<name>C6WBM5_ACTMD</name>
<dbReference type="RefSeq" id="WP_015800482.1">
    <property type="nucleotide sequence ID" value="NC_013093.1"/>
</dbReference>
<keyword evidence="2" id="KW-1185">Reference proteome</keyword>
<dbReference type="KEGG" id="ami:Amir_1644"/>